<dbReference type="KEGG" id="dcr:108211243"/>
<evidence type="ECO:0000313" key="3">
    <source>
        <dbReference type="EMBL" id="WOG93672.1"/>
    </source>
</evidence>
<accession>A0A166BPE0</accession>
<dbReference type="Proteomes" id="UP000077755">
    <property type="component" value="Chromosome 3"/>
</dbReference>
<proteinExistence type="inferred from homology"/>
<feature type="domain" description="Core" evidence="2">
    <location>
        <begin position="65"/>
        <end position="167"/>
    </location>
</feature>
<evidence type="ECO:0000259" key="2">
    <source>
        <dbReference type="Pfam" id="PF01521"/>
    </source>
</evidence>
<keyword evidence="4" id="KW-1185">Reference proteome</keyword>
<dbReference type="EMBL" id="CP093345">
    <property type="protein sequence ID" value="WOG93672.1"/>
    <property type="molecule type" value="Genomic_DNA"/>
</dbReference>
<dbReference type="InterPro" id="IPR031108">
    <property type="entry name" value="IscA_plant_cyanobact"/>
</dbReference>
<dbReference type="OrthoDB" id="333486at2759"/>
<evidence type="ECO:0000313" key="4">
    <source>
        <dbReference type="Proteomes" id="UP000077755"/>
    </source>
</evidence>
<dbReference type="Pfam" id="PF01521">
    <property type="entry name" value="Fe-S_biosyn"/>
    <property type="match status" value="1"/>
</dbReference>
<dbReference type="OMA" id="AMRISHK"/>
<protein>
    <recommendedName>
        <fullName evidence="2">Core domain-containing protein</fullName>
    </recommendedName>
</protein>
<gene>
    <name evidence="3" type="ORF">DCAR_0312958</name>
</gene>
<dbReference type="Gramene" id="KZN02704">
    <property type="protein sequence ID" value="KZN02704"/>
    <property type="gene ID" value="DCAR_011459"/>
</dbReference>
<dbReference type="PANTHER" id="PTHR47265">
    <property type="entry name" value="IRON-SULFUR ASSEMBLY PROTEIN ISCA, CHLOROPLASTIC"/>
    <property type="match status" value="1"/>
</dbReference>
<name>A0A166BPE0_DAUCS</name>
<comment type="similarity">
    <text evidence="1">Belongs to the HesB/IscA family. Ycf83 subfamily.</text>
</comment>
<reference evidence="3" key="1">
    <citation type="journal article" date="2016" name="Nat. Genet.">
        <title>A high-quality carrot genome assembly provides new insights into carotenoid accumulation and asterid genome evolution.</title>
        <authorList>
            <person name="Iorizzo M."/>
            <person name="Ellison S."/>
            <person name="Senalik D."/>
            <person name="Zeng P."/>
            <person name="Satapoomin P."/>
            <person name="Huang J."/>
            <person name="Bowman M."/>
            <person name="Iovene M."/>
            <person name="Sanseverino W."/>
            <person name="Cavagnaro P."/>
            <person name="Yildiz M."/>
            <person name="Macko-Podgorni A."/>
            <person name="Moranska E."/>
            <person name="Grzebelus E."/>
            <person name="Grzebelus D."/>
            <person name="Ashrafi H."/>
            <person name="Zheng Z."/>
            <person name="Cheng S."/>
            <person name="Spooner D."/>
            <person name="Van Deynze A."/>
            <person name="Simon P."/>
        </authorList>
    </citation>
    <scope>NUCLEOTIDE SEQUENCE</scope>
    <source>
        <tissue evidence="3">Leaf</tissue>
    </source>
</reference>
<dbReference type="PROSITE" id="PS01152">
    <property type="entry name" value="HESB"/>
    <property type="match status" value="1"/>
</dbReference>
<dbReference type="GO" id="GO:0009570">
    <property type="term" value="C:chloroplast stroma"/>
    <property type="evidence" value="ECO:0007669"/>
    <property type="project" value="EnsemblPlants"/>
</dbReference>
<reference evidence="3" key="2">
    <citation type="submission" date="2022-03" db="EMBL/GenBank/DDBJ databases">
        <title>Draft title - Genomic analysis of global carrot germplasm unveils the trajectory of domestication and the origin of high carotenoid orange carrot.</title>
        <authorList>
            <person name="Iorizzo M."/>
            <person name="Ellison S."/>
            <person name="Senalik D."/>
            <person name="Macko-Podgorni A."/>
            <person name="Grzebelus D."/>
            <person name="Bostan H."/>
            <person name="Rolling W."/>
            <person name="Curaba J."/>
            <person name="Simon P."/>
        </authorList>
    </citation>
    <scope>NUCLEOTIDE SEQUENCE</scope>
    <source>
        <tissue evidence="3">Leaf</tissue>
    </source>
</reference>
<evidence type="ECO:0000256" key="1">
    <source>
        <dbReference type="ARBA" id="ARBA00023783"/>
    </source>
</evidence>
<dbReference type="AlphaFoldDB" id="A0A166BPE0"/>
<dbReference type="SUPFAM" id="SSF89360">
    <property type="entry name" value="HesB-like domain"/>
    <property type="match status" value="1"/>
</dbReference>
<dbReference type="GO" id="GO:0030674">
    <property type="term" value="F:protein-macromolecule adaptor activity"/>
    <property type="evidence" value="ECO:0007669"/>
    <property type="project" value="EnsemblPlants"/>
</dbReference>
<dbReference type="FunFam" id="2.60.300.12:FF:000008">
    <property type="entry name" value="iron-sulfur assembly protein IscA, chloroplastic"/>
    <property type="match status" value="1"/>
</dbReference>
<dbReference type="InterPro" id="IPR017870">
    <property type="entry name" value="FeS_cluster_insertion_CS"/>
</dbReference>
<dbReference type="InterPro" id="IPR035903">
    <property type="entry name" value="HesB-like_dom_sf"/>
</dbReference>
<dbReference type="NCBIfam" id="TIGR00049">
    <property type="entry name" value="iron-sulfur cluster assembly accessory protein"/>
    <property type="match status" value="1"/>
</dbReference>
<dbReference type="InterPro" id="IPR016092">
    <property type="entry name" value="ATAP"/>
</dbReference>
<dbReference type="GO" id="GO:0016226">
    <property type="term" value="P:iron-sulfur cluster assembly"/>
    <property type="evidence" value="ECO:0007669"/>
    <property type="project" value="EnsemblPlants"/>
</dbReference>
<dbReference type="PANTHER" id="PTHR47265:SF1">
    <property type="entry name" value="IRON-SULFUR ASSEMBLY PROTEIN ISCA, CHLOROPLASTIC"/>
    <property type="match status" value="1"/>
</dbReference>
<dbReference type="Gene3D" id="2.60.300.12">
    <property type="entry name" value="HesB-like domain"/>
    <property type="match status" value="1"/>
</dbReference>
<dbReference type="InterPro" id="IPR000361">
    <property type="entry name" value="ATAP_core_dom"/>
</dbReference>
<organism evidence="3 4">
    <name type="scientific">Daucus carota subsp. sativus</name>
    <name type="common">Carrot</name>
    <dbReference type="NCBI Taxonomy" id="79200"/>
    <lineage>
        <taxon>Eukaryota</taxon>
        <taxon>Viridiplantae</taxon>
        <taxon>Streptophyta</taxon>
        <taxon>Embryophyta</taxon>
        <taxon>Tracheophyta</taxon>
        <taxon>Spermatophyta</taxon>
        <taxon>Magnoliopsida</taxon>
        <taxon>eudicotyledons</taxon>
        <taxon>Gunneridae</taxon>
        <taxon>Pentapetalae</taxon>
        <taxon>asterids</taxon>
        <taxon>campanulids</taxon>
        <taxon>Apiales</taxon>
        <taxon>Apiaceae</taxon>
        <taxon>Apioideae</taxon>
        <taxon>Scandiceae</taxon>
        <taxon>Daucinae</taxon>
        <taxon>Daucus</taxon>
        <taxon>Daucus sect. Daucus</taxon>
    </lineage>
</organism>
<sequence length="173" mass="18866">MALFSWTLSSPPSLYQSSLPNKISLLPQKLPSVSFRSLPLRKNNLFIRSVSTQAPSTSGGIAPAISITDDALKHLNKMKAERKEDLCLRIGVKQGGCSGMSYTMEFENKENARSDDSVMEYNGFNIVCDPKSLLFIYGMQLDFSDALIGGGFSFKNPNATQTCGCGKSFAAEM</sequence>
<dbReference type="GO" id="GO:0051536">
    <property type="term" value="F:iron-sulfur cluster binding"/>
    <property type="evidence" value="ECO:0007669"/>
    <property type="project" value="InterPro"/>
</dbReference>